<dbReference type="RefSeq" id="WP_077343632.1">
    <property type="nucleotide sequence ID" value="NZ_CP019605.1"/>
</dbReference>
<name>A0A1Q2CH66_9ACTN</name>
<dbReference type="PANTHER" id="PTHR43706">
    <property type="entry name" value="NADH DEHYDROGENASE"/>
    <property type="match status" value="1"/>
</dbReference>
<reference evidence="8 9" key="1">
    <citation type="journal article" date="2016" name="Int. J. Syst. Evol. Microbiol.">
        <title>Tessaracoccus flavus sp. nov., isolated from the drainage system of a lindane-producing factory.</title>
        <authorList>
            <person name="Kumari R."/>
            <person name="Singh P."/>
            <person name="Schumann P."/>
            <person name="Lal R."/>
        </authorList>
    </citation>
    <scope>NUCLEOTIDE SEQUENCE [LARGE SCALE GENOMIC DNA]</scope>
    <source>
        <strain evidence="8 9">RP1T</strain>
    </source>
</reference>
<dbReference type="Gene3D" id="3.50.50.100">
    <property type="match status" value="1"/>
</dbReference>
<comment type="similarity">
    <text evidence="1">Belongs to the NADH dehydrogenase family.</text>
</comment>
<dbReference type="SUPFAM" id="SSF51905">
    <property type="entry name" value="FAD/NAD(P)-binding domain"/>
    <property type="match status" value="1"/>
</dbReference>
<dbReference type="PRINTS" id="PR00368">
    <property type="entry name" value="FADPNR"/>
</dbReference>
<evidence type="ECO:0000313" key="9">
    <source>
        <dbReference type="Proteomes" id="UP000188324"/>
    </source>
</evidence>
<keyword evidence="4" id="KW-0274">FAD</keyword>
<sequence length="454" mass="49084">MTRHRVVIIGSGFGGLFAAKALKHADVDVTLIARTTHHLFQPLLYQVATGMLSEGDIAPATRELLRRHRNTTVLLGLVEDIDLANRVVKWRFHDDEKETPYDSLIVASGAGQSYFGNQHFSTFAPGMKTIDDALELRARIFNAFEVAEFTTDPDERRRLLTFVVVGAGPTGVEMAGQIRELAAGTLNNEFRSIDPAEARVILIDGADQVLPPFGPKLGAATQETLEDLGVEIILGALVTDLDGTSVTYKTKDGELHTIDSVCKVWAAGVQGSELGQVLADQSEATLDRAGRVVVDEDLSLPGHPEVFVVGDLMSVPGVPGVAQGAIQGARHAVKKIRARVEGAPDPGPFRYRDKGSMATISKFAAVAMIGKLRLTGFIAWVAWLFLHLLYIAGFKQRITTLVSWAITFISGGRAQRVVTNQQMVGRLALERLGARSSGKLFRGSTADEQPPGDK</sequence>
<dbReference type="PRINTS" id="PR00411">
    <property type="entry name" value="PNDRDTASEI"/>
</dbReference>
<dbReference type="InterPro" id="IPR045024">
    <property type="entry name" value="NDH-2"/>
</dbReference>
<evidence type="ECO:0000256" key="5">
    <source>
        <dbReference type="ARBA" id="ARBA00023002"/>
    </source>
</evidence>
<dbReference type="Proteomes" id="UP000188324">
    <property type="component" value="Chromosome"/>
</dbReference>
<proteinExistence type="inferred from homology"/>
<dbReference type="InterPro" id="IPR036188">
    <property type="entry name" value="FAD/NAD-bd_sf"/>
</dbReference>
<dbReference type="PANTHER" id="PTHR43706:SF47">
    <property type="entry name" value="EXTERNAL NADH-UBIQUINONE OXIDOREDUCTASE 1, MITOCHONDRIAL-RELATED"/>
    <property type="match status" value="1"/>
</dbReference>
<evidence type="ECO:0000256" key="6">
    <source>
        <dbReference type="ARBA" id="ARBA00023027"/>
    </source>
</evidence>
<dbReference type="EMBL" id="CP019605">
    <property type="protein sequence ID" value="AQP45459.1"/>
    <property type="molecule type" value="Genomic_DNA"/>
</dbReference>
<dbReference type="KEGG" id="tfl:RPIT_12130"/>
<evidence type="ECO:0000256" key="1">
    <source>
        <dbReference type="ARBA" id="ARBA00005272"/>
    </source>
</evidence>
<dbReference type="EC" id="1.6.5.9" evidence="2"/>
<gene>
    <name evidence="8" type="ORF">RPIT_12130</name>
</gene>
<dbReference type="InterPro" id="IPR023753">
    <property type="entry name" value="FAD/NAD-binding_dom"/>
</dbReference>
<evidence type="ECO:0000313" key="8">
    <source>
        <dbReference type="EMBL" id="AQP45459.1"/>
    </source>
</evidence>
<dbReference type="GO" id="GO:0050136">
    <property type="term" value="F:NADH dehydrogenase (quinone) (non-electrogenic) activity"/>
    <property type="evidence" value="ECO:0007669"/>
    <property type="project" value="UniProtKB-EC"/>
</dbReference>
<comment type="catalytic activity">
    <reaction evidence="7">
        <text>a quinone + NADH + H(+) = a quinol + NAD(+)</text>
        <dbReference type="Rhea" id="RHEA:46160"/>
        <dbReference type="ChEBI" id="CHEBI:15378"/>
        <dbReference type="ChEBI" id="CHEBI:24646"/>
        <dbReference type="ChEBI" id="CHEBI:57540"/>
        <dbReference type="ChEBI" id="CHEBI:57945"/>
        <dbReference type="ChEBI" id="CHEBI:132124"/>
        <dbReference type="EC" id="1.6.5.9"/>
    </reaction>
</comment>
<keyword evidence="6" id="KW-0520">NAD</keyword>
<evidence type="ECO:0000256" key="7">
    <source>
        <dbReference type="ARBA" id="ARBA00047599"/>
    </source>
</evidence>
<keyword evidence="3" id="KW-0285">Flavoprotein</keyword>
<evidence type="ECO:0000256" key="2">
    <source>
        <dbReference type="ARBA" id="ARBA00012637"/>
    </source>
</evidence>
<dbReference type="STRING" id="1610493.RPIT_12130"/>
<protein>
    <recommendedName>
        <fullName evidence="2">NADH:ubiquinone reductase (non-electrogenic)</fullName>
        <ecNumber evidence="2">1.6.5.9</ecNumber>
    </recommendedName>
</protein>
<keyword evidence="5" id="KW-0560">Oxidoreductase</keyword>
<dbReference type="Pfam" id="PF07992">
    <property type="entry name" value="Pyr_redox_2"/>
    <property type="match status" value="1"/>
</dbReference>
<keyword evidence="9" id="KW-1185">Reference proteome</keyword>
<evidence type="ECO:0000256" key="3">
    <source>
        <dbReference type="ARBA" id="ARBA00022630"/>
    </source>
</evidence>
<evidence type="ECO:0000256" key="4">
    <source>
        <dbReference type="ARBA" id="ARBA00022827"/>
    </source>
</evidence>
<dbReference type="OrthoDB" id="9781621at2"/>
<organism evidence="8 9">
    <name type="scientific">Tessaracoccus flavus</name>
    <dbReference type="NCBI Taxonomy" id="1610493"/>
    <lineage>
        <taxon>Bacteria</taxon>
        <taxon>Bacillati</taxon>
        <taxon>Actinomycetota</taxon>
        <taxon>Actinomycetes</taxon>
        <taxon>Propionibacteriales</taxon>
        <taxon>Propionibacteriaceae</taxon>
        <taxon>Tessaracoccus</taxon>
    </lineage>
</organism>
<dbReference type="AlphaFoldDB" id="A0A1Q2CH66"/>
<accession>A0A1Q2CH66</accession>